<organism evidence="1 2">
    <name type="scientific">Fischerella thermalis CCMEE 5318</name>
    <dbReference type="NCBI Taxonomy" id="2019666"/>
    <lineage>
        <taxon>Bacteria</taxon>
        <taxon>Bacillati</taxon>
        <taxon>Cyanobacteriota</taxon>
        <taxon>Cyanophyceae</taxon>
        <taxon>Nostocales</taxon>
        <taxon>Hapalosiphonaceae</taxon>
        <taxon>Fischerella</taxon>
    </lineage>
</organism>
<reference evidence="1 2" key="1">
    <citation type="submission" date="2017-07" db="EMBL/GenBank/DDBJ databases">
        <title>Genomes of Fischerella (Mastigocladus) sp. strains.</title>
        <authorList>
            <person name="Miller S.R."/>
        </authorList>
    </citation>
    <scope>NUCLEOTIDE SEQUENCE [LARGE SCALE GENOMIC DNA]</scope>
    <source>
        <strain evidence="1 2">CCMEE 5318</strain>
    </source>
</reference>
<evidence type="ECO:0000313" key="2">
    <source>
        <dbReference type="Proteomes" id="UP000235081"/>
    </source>
</evidence>
<proteinExistence type="predicted"/>
<comment type="caution">
    <text evidence="1">The sequence shown here is derived from an EMBL/GenBank/DDBJ whole genome shotgun (WGS) entry which is preliminary data.</text>
</comment>
<dbReference type="AlphaFoldDB" id="A0A2N6L9T5"/>
<dbReference type="Proteomes" id="UP000235081">
    <property type="component" value="Unassembled WGS sequence"/>
</dbReference>
<sequence>MLLGKAKVFDPTRLSEYLDGRDSTYAVSDLLDYGIISPKVRKALAKDIADKSEWLELKPNIAGVGINLNAIIRDSIKAFQRRIREKDKAS</sequence>
<dbReference type="EMBL" id="NMQE01000629">
    <property type="protein sequence ID" value="PMB19118.1"/>
    <property type="molecule type" value="Genomic_DNA"/>
</dbReference>
<evidence type="ECO:0000313" key="1">
    <source>
        <dbReference type="EMBL" id="PMB19118.1"/>
    </source>
</evidence>
<gene>
    <name evidence="1" type="ORF">CEN46_19315</name>
</gene>
<protein>
    <submittedName>
        <fullName evidence="1">Uncharacterized protein</fullName>
    </submittedName>
</protein>
<accession>A0A2N6L9T5</accession>
<name>A0A2N6L9T5_9CYAN</name>